<name>A0A9P8W501_9HYPO</name>
<feature type="region of interest" description="Disordered" evidence="1">
    <location>
        <begin position="1"/>
        <end position="33"/>
    </location>
</feature>
<dbReference type="OrthoDB" id="5986190at2759"/>
<dbReference type="EMBL" id="JAGPYM010000010">
    <property type="protein sequence ID" value="KAH6889886.1"/>
    <property type="molecule type" value="Genomic_DNA"/>
</dbReference>
<dbReference type="InterPro" id="IPR025676">
    <property type="entry name" value="Clr5_dom"/>
</dbReference>
<feature type="region of interest" description="Disordered" evidence="1">
    <location>
        <begin position="514"/>
        <end position="541"/>
    </location>
</feature>
<dbReference type="AlphaFoldDB" id="A0A9P8W501"/>
<evidence type="ECO:0000259" key="2">
    <source>
        <dbReference type="Pfam" id="PF14420"/>
    </source>
</evidence>
<organism evidence="3 4">
    <name type="scientific">Thelonectria olida</name>
    <dbReference type="NCBI Taxonomy" id="1576542"/>
    <lineage>
        <taxon>Eukaryota</taxon>
        <taxon>Fungi</taxon>
        <taxon>Dikarya</taxon>
        <taxon>Ascomycota</taxon>
        <taxon>Pezizomycotina</taxon>
        <taxon>Sordariomycetes</taxon>
        <taxon>Hypocreomycetidae</taxon>
        <taxon>Hypocreales</taxon>
        <taxon>Nectriaceae</taxon>
        <taxon>Thelonectria</taxon>
    </lineage>
</organism>
<comment type="caution">
    <text evidence="3">The sequence shown here is derived from an EMBL/GenBank/DDBJ whole genome shotgun (WGS) entry which is preliminary data.</text>
</comment>
<feature type="compositionally biased region" description="Low complexity" evidence="1">
    <location>
        <begin position="159"/>
        <end position="174"/>
    </location>
</feature>
<dbReference type="InterPro" id="IPR011990">
    <property type="entry name" value="TPR-like_helical_dom_sf"/>
</dbReference>
<evidence type="ECO:0000313" key="4">
    <source>
        <dbReference type="Proteomes" id="UP000777438"/>
    </source>
</evidence>
<dbReference type="Pfam" id="PF14420">
    <property type="entry name" value="Clr5"/>
    <property type="match status" value="1"/>
</dbReference>
<reference evidence="3 4" key="1">
    <citation type="journal article" date="2021" name="Nat. Commun.">
        <title>Genetic determinants of endophytism in the Arabidopsis root mycobiome.</title>
        <authorList>
            <person name="Mesny F."/>
            <person name="Miyauchi S."/>
            <person name="Thiergart T."/>
            <person name="Pickel B."/>
            <person name="Atanasova L."/>
            <person name="Karlsson M."/>
            <person name="Huettel B."/>
            <person name="Barry K.W."/>
            <person name="Haridas S."/>
            <person name="Chen C."/>
            <person name="Bauer D."/>
            <person name="Andreopoulos W."/>
            <person name="Pangilinan J."/>
            <person name="LaButti K."/>
            <person name="Riley R."/>
            <person name="Lipzen A."/>
            <person name="Clum A."/>
            <person name="Drula E."/>
            <person name="Henrissat B."/>
            <person name="Kohler A."/>
            <person name="Grigoriev I.V."/>
            <person name="Martin F.M."/>
            <person name="Hacquard S."/>
        </authorList>
    </citation>
    <scope>NUCLEOTIDE SEQUENCE [LARGE SCALE GENOMIC DNA]</scope>
    <source>
        <strain evidence="3 4">MPI-CAGE-CH-0241</strain>
    </source>
</reference>
<feature type="compositionally biased region" description="Low complexity" evidence="1">
    <location>
        <begin position="514"/>
        <end position="527"/>
    </location>
</feature>
<dbReference type="Gene3D" id="1.25.40.10">
    <property type="entry name" value="Tetratricopeptide repeat domain"/>
    <property type="match status" value="1"/>
</dbReference>
<proteinExistence type="predicted"/>
<accession>A0A9P8W501</accession>
<evidence type="ECO:0000256" key="1">
    <source>
        <dbReference type="SAM" id="MobiDB-lite"/>
    </source>
</evidence>
<dbReference type="PANTHER" id="PTHR38788:SF3">
    <property type="entry name" value="CLR5 DOMAIN-CONTAINING PROTEIN"/>
    <property type="match status" value="1"/>
</dbReference>
<gene>
    <name evidence="3" type="ORF">B0T10DRAFT_42316</name>
</gene>
<feature type="domain" description="Clr5" evidence="2">
    <location>
        <begin position="36"/>
        <end position="88"/>
    </location>
</feature>
<evidence type="ECO:0000313" key="3">
    <source>
        <dbReference type="EMBL" id="KAH6889886.1"/>
    </source>
</evidence>
<feature type="compositionally biased region" description="Polar residues" evidence="1">
    <location>
        <begin position="1"/>
        <end position="16"/>
    </location>
</feature>
<feature type="region of interest" description="Disordered" evidence="1">
    <location>
        <begin position="155"/>
        <end position="175"/>
    </location>
</feature>
<dbReference type="PANTHER" id="PTHR38788">
    <property type="entry name" value="CLR5 DOMAIN-CONTAINING PROTEIN"/>
    <property type="match status" value="1"/>
</dbReference>
<sequence>MAATSVFPTARNTTPCESDDTDISMPRSMPRKRIPSAEWEKKRPVITRLYQEEKKSLKEVMEILEREHNFTATVKMYKSRIWKWGLDKKLKSDEVLAILILKTERDAQGKSSEFTIRGQPVDLDNINRYIRRNPSLVARFRAGEVPSIQTTLEVQCRTPSGSPSAPSAPSSVRASNDDGQVEEVLGLFKDYVHNCFASGIWDHEYNSFCRRQSHSDRSDDLFERVMASLALVNRSMMRKDDISISTILNPAFEYLKEIIASESPVFIVRIACLLWYLDRNHKNDLLRIVMSYLAGLVPIVLEQDNPMVRIWEILGSPQFASYSDLALRLYSTLIPIMEERIGPANFLTAILYGDHIDCLLGHGRSAEALTCATNYRARADATGMQHSWLIELAVAQTAVLCKSKEAEGKFSEAIECLQALNDEYNMGEEQQAVVNIQLGNYSYRMEDFASAVQRFQEATRLAVACDGDERLLLTCLANLERALSKTGRDDEAAQVQQYRLTRLADFARESSALASSSTSTTTSSPSPWREPPAPALCHSETSAAAASPIDEAIGTAIDMPDWLWAAPDVSQVPAMGMT</sequence>
<protein>
    <recommendedName>
        <fullName evidence="2">Clr5 domain-containing protein</fullName>
    </recommendedName>
</protein>
<dbReference type="SUPFAM" id="SSF48452">
    <property type="entry name" value="TPR-like"/>
    <property type="match status" value="1"/>
</dbReference>
<keyword evidence="4" id="KW-1185">Reference proteome</keyword>
<dbReference type="Proteomes" id="UP000777438">
    <property type="component" value="Unassembled WGS sequence"/>
</dbReference>